<comment type="caution">
    <text evidence="2">The sequence shown here is derived from an EMBL/GenBank/DDBJ whole genome shotgun (WGS) entry which is preliminary data.</text>
</comment>
<dbReference type="AlphaFoldDB" id="A0A118I5S2"/>
<name>A0A118I5S2_CYNCS</name>
<gene>
    <name evidence="2" type="ORF">Ccrd_026137</name>
</gene>
<proteinExistence type="predicted"/>
<protein>
    <submittedName>
        <fullName evidence="2">Uncharacterized protein</fullName>
    </submittedName>
</protein>
<dbReference type="EMBL" id="LEKV01007506">
    <property type="protein sequence ID" value="KVG86628.1"/>
    <property type="molecule type" value="Genomic_DNA"/>
</dbReference>
<evidence type="ECO:0000313" key="2">
    <source>
        <dbReference type="EMBL" id="KVG86628.1"/>
    </source>
</evidence>
<dbReference type="Gramene" id="KVG86628">
    <property type="protein sequence ID" value="KVG86628"/>
    <property type="gene ID" value="Ccrd_026137"/>
</dbReference>
<dbReference type="Proteomes" id="UP000243975">
    <property type="component" value="Unassembled WGS sequence"/>
</dbReference>
<feature type="region of interest" description="Disordered" evidence="1">
    <location>
        <begin position="126"/>
        <end position="152"/>
    </location>
</feature>
<sequence length="152" mass="17158">MSLGGDGQMNDLIWYSWVGGIIIGSNMVLDEVSRVGPRDVVIIGRYLSFCFFVLFHEHVEFADMTIKELVENLQEDLLTTTTSTVSLESTFSLSGGFESGCRLHPNQLRVLKGEIDLLLKIEEETEEDSMEGEITGNQKQRKSPVTRKEENR</sequence>
<accession>A0A118I5S2</accession>
<evidence type="ECO:0000256" key="1">
    <source>
        <dbReference type="SAM" id="MobiDB-lite"/>
    </source>
</evidence>
<dbReference type="STRING" id="59895.A0A118I5S2"/>
<organism evidence="2 3">
    <name type="scientific">Cynara cardunculus var. scolymus</name>
    <name type="common">Globe artichoke</name>
    <name type="synonym">Cynara scolymus</name>
    <dbReference type="NCBI Taxonomy" id="59895"/>
    <lineage>
        <taxon>Eukaryota</taxon>
        <taxon>Viridiplantae</taxon>
        <taxon>Streptophyta</taxon>
        <taxon>Embryophyta</taxon>
        <taxon>Tracheophyta</taxon>
        <taxon>Spermatophyta</taxon>
        <taxon>Magnoliopsida</taxon>
        <taxon>eudicotyledons</taxon>
        <taxon>Gunneridae</taxon>
        <taxon>Pentapetalae</taxon>
        <taxon>asterids</taxon>
        <taxon>campanulids</taxon>
        <taxon>Asterales</taxon>
        <taxon>Asteraceae</taxon>
        <taxon>Carduoideae</taxon>
        <taxon>Cardueae</taxon>
        <taxon>Carduinae</taxon>
        <taxon>Cynara</taxon>
    </lineage>
</organism>
<reference evidence="2 3" key="1">
    <citation type="journal article" date="2016" name="Sci. Rep.">
        <title>The genome sequence of the outbreeding globe artichoke constructed de novo incorporating a phase-aware low-pass sequencing strategy of F1 progeny.</title>
        <authorList>
            <person name="Scaglione D."/>
            <person name="Reyes-Chin-Wo S."/>
            <person name="Acquadro A."/>
            <person name="Froenicke L."/>
            <person name="Portis E."/>
            <person name="Beitel C."/>
            <person name="Tirone M."/>
            <person name="Mauro R."/>
            <person name="Lo Monaco A."/>
            <person name="Mauromicale G."/>
            <person name="Faccioli P."/>
            <person name="Cattivelli L."/>
            <person name="Rieseberg L."/>
            <person name="Michelmore R."/>
            <person name="Lanteri S."/>
        </authorList>
    </citation>
    <scope>NUCLEOTIDE SEQUENCE [LARGE SCALE GENOMIC DNA]</scope>
    <source>
        <strain evidence="2">2C</strain>
    </source>
</reference>
<keyword evidence="3" id="KW-1185">Reference proteome</keyword>
<feature type="non-terminal residue" evidence="2">
    <location>
        <position position="1"/>
    </location>
</feature>
<evidence type="ECO:0000313" key="3">
    <source>
        <dbReference type="Proteomes" id="UP000243975"/>
    </source>
</evidence>